<protein>
    <submittedName>
        <fullName evidence="1">Uncharacterized protein</fullName>
    </submittedName>
</protein>
<accession>A0A8S9TWC6</accession>
<reference evidence="1" key="1">
    <citation type="submission" date="2020-03" db="EMBL/GenBank/DDBJ databases">
        <title>Hybrid Assembly of Korean Phytophthora infestans isolates.</title>
        <authorList>
            <person name="Prokchorchik M."/>
            <person name="Lee Y."/>
            <person name="Seo J."/>
            <person name="Cho J.-H."/>
            <person name="Park Y.-E."/>
            <person name="Jang D.-C."/>
            <person name="Im J.-S."/>
            <person name="Choi J.-G."/>
            <person name="Park H.-J."/>
            <person name="Lee G.-B."/>
            <person name="Lee Y.-G."/>
            <person name="Hong S.-Y."/>
            <person name="Cho K."/>
            <person name="Sohn K.H."/>
        </authorList>
    </citation>
    <scope>NUCLEOTIDE SEQUENCE</scope>
    <source>
        <strain evidence="1">KR_2_A2</strain>
    </source>
</reference>
<comment type="caution">
    <text evidence="1">The sequence shown here is derived from an EMBL/GenBank/DDBJ whole genome shotgun (WGS) entry which is preliminary data.</text>
</comment>
<evidence type="ECO:0000313" key="1">
    <source>
        <dbReference type="EMBL" id="KAF4130198.1"/>
    </source>
</evidence>
<name>A0A8S9TWC6_PHYIN</name>
<gene>
    <name evidence="1" type="ORF">GN958_ATG20613</name>
</gene>
<dbReference type="Proteomes" id="UP000704712">
    <property type="component" value="Unassembled WGS sequence"/>
</dbReference>
<proteinExistence type="predicted"/>
<dbReference type="AlphaFoldDB" id="A0A8S9TWC6"/>
<evidence type="ECO:0000313" key="2">
    <source>
        <dbReference type="Proteomes" id="UP000704712"/>
    </source>
</evidence>
<sequence length="116" mass="12932">MQRIAALPAIASPEAQSTSLPSVKRVISKGVLFGSSNVTNGDATNHEQAKQLECFHALRATKRLTSINRQYPQLEELKVFGCYLTTFVQHAYSPQKALNIIVEHSLNMHIRRNATK</sequence>
<organism evidence="1 2">
    <name type="scientific">Phytophthora infestans</name>
    <name type="common">Potato late blight agent</name>
    <name type="synonym">Botrytis infestans</name>
    <dbReference type="NCBI Taxonomy" id="4787"/>
    <lineage>
        <taxon>Eukaryota</taxon>
        <taxon>Sar</taxon>
        <taxon>Stramenopiles</taxon>
        <taxon>Oomycota</taxon>
        <taxon>Peronosporomycetes</taxon>
        <taxon>Peronosporales</taxon>
        <taxon>Peronosporaceae</taxon>
        <taxon>Phytophthora</taxon>
    </lineage>
</organism>
<dbReference type="EMBL" id="JAACNO010002868">
    <property type="protein sequence ID" value="KAF4130198.1"/>
    <property type="molecule type" value="Genomic_DNA"/>
</dbReference>